<accession>A0A8S5UAX8</accession>
<evidence type="ECO:0000313" key="1">
    <source>
        <dbReference type="EMBL" id="DAF91624.1"/>
    </source>
</evidence>
<proteinExistence type="predicted"/>
<name>A0A8S5UAX8_9CAUD</name>
<dbReference type="EMBL" id="BK016058">
    <property type="protein sequence ID" value="DAF91624.1"/>
    <property type="molecule type" value="Genomic_DNA"/>
</dbReference>
<organism evidence="1">
    <name type="scientific">Siphoviridae sp. ctcK97</name>
    <dbReference type="NCBI Taxonomy" id="2825571"/>
    <lineage>
        <taxon>Viruses</taxon>
        <taxon>Duplodnaviria</taxon>
        <taxon>Heunggongvirae</taxon>
        <taxon>Uroviricota</taxon>
        <taxon>Caudoviricetes</taxon>
    </lineage>
</organism>
<reference evidence="1" key="1">
    <citation type="journal article" date="2021" name="Proc. Natl. Acad. Sci. U.S.A.">
        <title>A Catalog of Tens of Thousands of Viruses from Human Metagenomes Reveals Hidden Associations with Chronic Diseases.</title>
        <authorList>
            <person name="Tisza M.J."/>
            <person name="Buck C.B."/>
        </authorList>
    </citation>
    <scope>NUCLEOTIDE SEQUENCE</scope>
    <source>
        <strain evidence="1">CtcK97</strain>
    </source>
</reference>
<sequence length="162" mass="18746">MNYTSWLIKRGCLENYSELASVWDELDFAWYIPEDEDKAIQALRMRDEYCYETGSPSPRQAPASFLEVFVSITDTLTAMLYQDRESFTKSILLNVGARSYSDDGRLPSEIHEEALNIAERVMYRTYSRNGTGGLFRIPGVDTLEMPLTTQMIQWANLYDPYH</sequence>
<protein>
    <submittedName>
        <fullName evidence="1">Uncharacterized protein</fullName>
    </submittedName>
</protein>